<evidence type="ECO:0000259" key="5">
    <source>
        <dbReference type="PROSITE" id="PS50970"/>
    </source>
</evidence>
<dbReference type="Pfam" id="PF02574">
    <property type="entry name" value="S-methyl_trans"/>
    <property type="match status" value="1"/>
</dbReference>
<gene>
    <name evidence="6" type="ORF">E3C22_07030</name>
</gene>
<dbReference type="EMBL" id="SOZD01000002">
    <property type="protein sequence ID" value="TFF25127.1"/>
    <property type="molecule type" value="Genomic_DNA"/>
</dbReference>
<comment type="caution">
    <text evidence="6">The sequence shown here is derived from an EMBL/GenBank/DDBJ whole genome shotgun (WGS) entry which is preliminary data.</text>
</comment>
<dbReference type="AlphaFoldDB" id="A0A4Y8RR12"/>
<proteinExistence type="predicted"/>
<dbReference type="Gene3D" id="3.20.20.330">
    <property type="entry name" value="Homocysteine-binding-like domain"/>
    <property type="match status" value="1"/>
</dbReference>
<protein>
    <submittedName>
        <fullName evidence="6">Methionine synthase</fullName>
    </submittedName>
</protein>
<accession>A0A4Y8RR12</accession>
<keyword evidence="7" id="KW-1185">Reference proteome</keyword>
<dbReference type="OrthoDB" id="9803687at2"/>
<keyword evidence="2 4" id="KW-0808">Transferase</keyword>
<dbReference type="GO" id="GO:0032259">
    <property type="term" value="P:methylation"/>
    <property type="evidence" value="ECO:0007669"/>
    <property type="project" value="UniProtKB-KW"/>
</dbReference>
<name>A0A4Y8RR12_9HYPH</name>
<evidence type="ECO:0000256" key="2">
    <source>
        <dbReference type="ARBA" id="ARBA00022679"/>
    </source>
</evidence>
<dbReference type="InterPro" id="IPR003726">
    <property type="entry name" value="HCY_dom"/>
</dbReference>
<feature type="domain" description="Hcy-binding" evidence="5">
    <location>
        <begin position="3"/>
        <end position="288"/>
    </location>
</feature>
<comment type="cofactor">
    <cofactor evidence="3">
        <name>Zn(2+)</name>
        <dbReference type="ChEBI" id="CHEBI:29105"/>
    </cofactor>
    <text evidence="3">Binds 1 zinc ion per subunit.</text>
</comment>
<keyword evidence="3 4" id="KW-0862">Zinc</keyword>
<dbReference type="GO" id="GO:0009086">
    <property type="term" value="P:methionine biosynthetic process"/>
    <property type="evidence" value="ECO:0007669"/>
    <property type="project" value="InterPro"/>
</dbReference>
<dbReference type="GO" id="GO:0008270">
    <property type="term" value="F:zinc ion binding"/>
    <property type="evidence" value="ECO:0007669"/>
    <property type="project" value="InterPro"/>
</dbReference>
<dbReference type="PANTHER" id="PTHR11103:SF18">
    <property type="entry name" value="SLR1189 PROTEIN"/>
    <property type="match status" value="1"/>
</dbReference>
<evidence type="ECO:0000313" key="7">
    <source>
        <dbReference type="Proteomes" id="UP000298179"/>
    </source>
</evidence>
<dbReference type="InterPro" id="IPR036589">
    <property type="entry name" value="HCY_dom_sf"/>
</dbReference>
<keyword evidence="3 4" id="KW-0479">Metal-binding</keyword>
<dbReference type="RefSeq" id="WP_134761297.1">
    <property type="nucleotide sequence ID" value="NZ_SOZD01000002.1"/>
</dbReference>
<feature type="binding site" evidence="3 4">
    <location>
        <position position="273"/>
    </location>
    <ligand>
        <name>Zn(2+)</name>
        <dbReference type="ChEBI" id="CHEBI:29105"/>
    </ligand>
</feature>
<dbReference type="PANTHER" id="PTHR11103">
    <property type="entry name" value="SLR1189 PROTEIN"/>
    <property type="match status" value="1"/>
</dbReference>
<dbReference type="SUPFAM" id="SSF82282">
    <property type="entry name" value="Homocysteine S-methyltransferase"/>
    <property type="match status" value="1"/>
</dbReference>
<evidence type="ECO:0000256" key="3">
    <source>
        <dbReference type="PIRSR" id="PIRSR037505-2"/>
    </source>
</evidence>
<organism evidence="6 7">
    <name type="scientific">Jiella endophytica</name>
    <dbReference type="NCBI Taxonomy" id="2558362"/>
    <lineage>
        <taxon>Bacteria</taxon>
        <taxon>Pseudomonadati</taxon>
        <taxon>Pseudomonadota</taxon>
        <taxon>Alphaproteobacteria</taxon>
        <taxon>Hyphomicrobiales</taxon>
        <taxon>Aurantimonadaceae</taxon>
        <taxon>Jiella</taxon>
    </lineage>
</organism>
<sequence>MSRSSLDRLCGKRPLLADGAMGTNLFAAGLPVSQAPESWLEERPDAITALHQGFVHAGCDLILSCSFGANRPRLSLWGAEARCFALNRRAGELARAVANEAPHPVLVAGSVGPTWQSPSLSEDEATEVFAEQMAGLKAGDVDLVWLETMATASEARAVARAAIGTGLSYVATASFGAGGLSPAGMTPAEFASAFEGLASPPLAIGANCCEGPRTSLAAAAAMPRGQDIGLAIKANCGLPQVVDGRARHPLGPAEMAAYAGQAFDAGASLIGACCGATPDHLAAMRKAFDERK</sequence>
<keyword evidence="1 4" id="KW-0489">Methyltransferase</keyword>
<evidence type="ECO:0000256" key="1">
    <source>
        <dbReference type="ARBA" id="ARBA00022603"/>
    </source>
</evidence>
<dbReference type="PROSITE" id="PS50970">
    <property type="entry name" value="HCY"/>
    <property type="match status" value="1"/>
</dbReference>
<feature type="binding site" evidence="3 4">
    <location>
        <position position="208"/>
    </location>
    <ligand>
        <name>Zn(2+)</name>
        <dbReference type="ChEBI" id="CHEBI:29105"/>
    </ligand>
</feature>
<feature type="binding site" evidence="3 4">
    <location>
        <position position="274"/>
    </location>
    <ligand>
        <name>Zn(2+)</name>
        <dbReference type="ChEBI" id="CHEBI:29105"/>
    </ligand>
</feature>
<dbReference type="GO" id="GO:0008168">
    <property type="term" value="F:methyltransferase activity"/>
    <property type="evidence" value="ECO:0007669"/>
    <property type="project" value="UniProtKB-UniRule"/>
</dbReference>
<dbReference type="InterPro" id="IPR017226">
    <property type="entry name" value="BHMT-like"/>
</dbReference>
<dbReference type="PIRSF" id="PIRSF037505">
    <property type="entry name" value="Betaine_HMT"/>
    <property type="match status" value="1"/>
</dbReference>
<evidence type="ECO:0000256" key="4">
    <source>
        <dbReference type="PROSITE-ProRule" id="PRU00333"/>
    </source>
</evidence>
<evidence type="ECO:0000313" key="6">
    <source>
        <dbReference type="EMBL" id="TFF25127.1"/>
    </source>
</evidence>
<reference evidence="6 7" key="1">
    <citation type="submission" date="2019-03" db="EMBL/GenBank/DDBJ databases">
        <title>Jiella endophytica sp. nov., a novel endophytic bacterium isolated from root of Ficus microcarpa Linn. f.</title>
        <authorList>
            <person name="Tuo L."/>
        </authorList>
    </citation>
    <scope>NUCLEOTIDE SEQUENCE [LARGE SCALE GENOMIC DNA]</scope>
    <source>
        <strain evidence="6 7">CBS5Q-3</strain>
    </source>
</reference>
<dbReference type="Proteomes" id="UP000298179">
    <property type="component" value="Unassembled WGS sequence"/>
</dbReference>